<dbReference type="GO" id="GO:0008270">
    <property type="term" value="F:zinc ion binding"/>
    <property type="evidence" value="ECO:0007669"/>
    <property type="project" value="UniProtKB-KW"/>
</dbReference>
<dbReference type="SMART" id="SM00355">
    <property type="entry name" value="ZnF_C2H2"/>
    <property type="match status" value="7"/>
</dbReference>
<evidence type="ECO:0000256" key="2">
    <source>
        <dbReference type="ARBA" id="ARBA00022737"/>
    </source>
</evidence>
<dbReference type="InterPro" id="IPR048420">
    <property type="entry name" value="Zap1-like_Znf1"/>
</dbReference>
<dbReference type="PANTHER" id="PTHR19818:SF139">
    <property type="entry name" value="PAIR-RULE PROTEIN ODD-PAIRED"/>
    <property type="match status" value="1"/>
</dbReference>
<feature type="region of interest" description="Disordered" evidence="6">
    <location>
        <begin position="321"/>
        <end position="340"/>
    </location>
</feature>
<dbReference type="Proteomes" id="UP000196158">
    <property type="component" value="Unassembled WGS sequence"/>
</dbReference>
<evidence type="ECO:0000256" key="3">
    <source>
        <dbReference type="ARBA" id="ARBA00022771"/>
    </source>
</evidence>
<dbReference type="FunFam" id="3.30.160.60:FF:002343">
    <property type="entry name" value="Zinc finger protein 33A"/>
    <property type="match status" value="2"/>
</dbReference>
<keyword evidence="9" id="KW-1185">Reference proteome</keyword>
<dbReference type="GO" id="GO:0045944">
    <property type="term" value="P:positive regulation of transcription by RNA polymerase II"/>
    <property type="evidence" value="ECO:0007669"/>
    <property type="project" value="UniProtKB-ARBA"/>
</dbReference>
<dbReference type="Pfam" id="PF21816">
    <property type="entry name" value="Zap1_zf1"/>
    <property type="match status" value="1"/>
</dbReference>
<dbReference type="OrthoDB" id="3437960at2759"/>
<feature type="domain" description="C2H2-type" evidence="7">
    <location>
        <begin position="850"/>
        <end position="877"/>
    </location>
</feature>
<sequence>MKLDDTDCKGQFQEGIVHGHIHNFNNMTYIHGHIHHNASHLPNLNASTVPTNVTTDMFKDRNSANKNIQISNDFIENSSSPFDSNAEKALESDFMDCEHFEFMDTNGTLPDRFSNNFNNSFFMDTAAGDATNWDKKNLLESHPYDLSNNNSNGGGPMYSKSKSRDHRVSLSDDMLNLPLSKKRRLSGSSEGNQDNCPCNPKMVEICCDVDHTNMSSNNPAVENISLNTHPNFMVPNDYDMHNLSYHGATSPPSLQSKNFYQNNFNNANTAIPVSPSTNFQSNESNKVGQLNNDFAKQFLDLNCDLTCEPSCLDKEYQPNSVISNHHNNNTTDTKQGNNPVKQENTKINIKKEPTDTQALPNNVPVTPSIDGKEDMLETFYKACQRVGESNENANITKPLNTGIDTTVPHMNHLHVNDTNQYHKHTSNRQLDMQIISDICAISSLYEMPLADHMNHHHHKHSAEPQSTDQPIPRSESFNLLESVVNCKPTRVLPKGKNTSTRLPQVDQQQQLENHNHHHHKIQFHDHNTTPFEQYQSDKTVSWERFKKDYKGSSNKLEREYKPTGTNSANDDTLILYHHNEQRSMDQVKLEPLNTIHFNWNFKTNDQASENIECKWDNCRNDYNSLIELQRHLFNDHITEYNLPLNPSNDPSKDPVASCKWESCDFKSKDVCSFVNHVNSKHGINFDMEFVDSKNMTTNQKFNGMKNPHHMYHCKNTDCQTSTSPESTTAQESITSVDYTLSPNTVGSNSNNTTTVTNDRTLVKEETPYIMDISKDHQHTKKSEDNIIHCKWLDCTATFNNEAELDHHLESFHIPKGQSSYQCHWTGCGRTLPTRQKMVRHIRKHSGDKPFKCMECSKCFATKESLKQHGRTHTGERPFKCPYCDKTFASSTFVNIHVRMHTGEKPLECPYCQKRFSESSNLNKHIKTHLKKFKDQNTNNNLTTGKRITAHKQNM</sequence>
<dbReference type="Pfam" id="PF00096">
    <property type="entry name" value="zf-C2H2"/>
    <property type="match status" value="4"/>
</dbReference>
<keyword evidence="1" id="KW-0479">Metal-binding</keyword>
<dbReference type="InterPro" id="IPR013087">
    <property type="entry name" value="Znf_C2H2_type"/>
</dbReference>
<dbReference type="PANTHER" id="PTHR19818">
    <property type="entry name" value="ZINC FINGER PROTEIN ZIC AND GLI"/>
    <property type="match status" value="1"/>
</dbReference>
<keyword evidence="3 5" id="KW-0863">Zinc-finger</keyword>
<protein>
    <submittedName>
        <fullName evidence="8">Similar to Saccharomyces cerevisiae YJL056C ZAP1 Zinc-regulated transcription factor</fullName>
    </submittedName>
</protein>
<name>A0A1X7R399_9SACH</name>
<evidence type="ECO:0000256" key="5">
    <source>
        <dbReference type="PROSITE-ProRule" id="PRU00042"/>
    </source>
</evidence>
<organism evidence="8 9">
    <name type="scientific">Maudiozyma saulgeensis</name>
    <dbReference type="NCBI Taxonomy" id="1789683"/>
    <lineage>
        <taxon>Eukaryota</taxon>
        <taxon>Fungi</taxon>
        <taxon>Dikarya</taxon>
        <taxon>Ascomycota</taxon>
        <taxon>Saccharomycotina</taxon>
        <taxon>Saccharomycetes</taxon>
        <taxon>Saccharomycetales</taxon>
        <taxon>Saccharomycetaceae</taxon>
        <taxon>Maudiozyma</taxon>
    </lineage>
</organism>
<dbReference type="Pfam" id="PF18217">
    <property type="entry name" value="Zap1_zf2"/>
    <property type="match status" value="1"/>
</dbReference>
<dbReference type="GO" id="GO:0005634">
    <property type="term" value="C:nucleus"/>
    <property type="evidence" value="ECO:0007669"/>
    <property type="project" value="UniProtKB-ARBA"/>
</dbReference>
<dbReference type="SUPFAM" id="SSF57667">
    <property type="entry name" value="beta-beta-alpha zinc fingers"/>
    <property type="match status" value="3"/>
</dbReference>
<dbReference type="GO" id="GO:0000978">
    <property type="term" value="F:RNA polymerase II cis-regulatory region sequence-specific DNA binding"/>
    <property type="evidence" value="ECO:0007669"/>
    <property type="project" value="TreeGrafter"/>
</dbReference>
<dbReference type="Gene3D" id="3.30.160.60">
    <property type="entry name" value="Classic Zinc Finger"/>
    <property type="match status" value="4"/>
</dbReference>
<feature type="region of interest" description="Disordered" evidence="6">
    <location>
        <begin position="144"/>
        <end position="194"/>
    </location>
</feature>
<dbReference type="AlphaFoldDB" id="A0A1X7R399"/>
<keyword evidence="2" id="KW-0677">Repeat</keyword>
<feature type="domain" description="C2H2-type" evidence="7">
    <location>
        <begin position="906"/>
        <end position="933"/>
    </location>
</feature>
<gene>
    <name evidence="8" type="ORF">KASA_0N01089G</name>
</gene>
<dbReference type="Gene3D" id="6.10.140.370">
    <property type="match status" value="1"/>
</dbReference>
<dbReference type="InterPro" id="IPR036236">
    <property type="entry name" value="Znf_C2H2_sf"/>
</dbReference>
<dbReference type="PROSITE" id="PS50157">
    <property type="entry name" value="ZINC_FINGER_C2H2_2"/>
    <property type="match status" value="4"/>
</dbReference>
<dbReference type="InterPro" id="IPR040792">
    <property type="entry name" value="Zap1_Znf2"/>
</dbReference>
<proteinExistence type="predicted"/>
<dbReference type="InterPro" id="IPR050329">
    <property type="entry name" value="GLI_C2H2-zinc-finger"/>
</dbReference>
<feature type="domain" description="C2H2-type" evidence="7">
    <location>
        <begin position="878"/>
        <end position="905"/>
    </location>
</feature>
<keyword evidence="4" id="KW-0862">Zinc</keyword>
<dbReference type="GO" id="GO:0000981">
    <property type="term" value="F:DNA-binding transcription factor activity, RNA polymerase II-specific"/>
    <property type="evidence" value="ECO:0007669"/>
    <property type="project" value="TreeGrafter"/>
</dbReference>
<dbReference type="STRING" id="1789683.A0A1X7R399"/>
<dbReference type="EMBL" id="FXLY01000005">
    <property type="protein sequence ID" value="SMN20173.1"/>
    <property type="molecule type" value="Genomic_DNA"/>
</dbReference>
<evidence type="ECO:0000256" key="1">
    <source>
        <dbReference type="ARBA" id="ARBA00022723"/>
    </source>
</evidence>
<evidence type="ECO:0000259" key="7">
    <source>
        <dbReference type="PROSITE" id="PS50157"/>
    </source>
</evidence>
<reference evidence="8 9" key="1">
    <citation type="submission" date="2017-04" db="EMBL/GenBank/DDBJ databases">
        <authorList>
            <person name="Afonso C.L."/>
            <person name="Miller P.J."/>
            <person name="Scott M.A."/>
            <person name="Spackman E."/>
            <person name="Goraichik I."/>
            <person name="Dimitrov K.M."/>
            <person name="Suarez D.L."/>
            <person name="Swayne D.E."/>
        </authorList>
    </citation>
    <scope>NUCLEOTIDE SEQUENCE [LARGE SCALE GENOMIC DNA]</scope>
</reference>
<evidence type="ECO:0000313" key="9">
    <source>
        <dbReference type="Proteomes" id="UP000196158"/>
    </source>
</evidence>
<dbReference type="PROSITE" id="PS00028">
    <property type="entry name" value="ZINC_FINGER_C2H2_1"/>
    <property type="match status" value="6"/>
</dbReference>
<evidence type="ECO:0000313" key="8">
    <source>
        <dbReference type="EMBL" id="SMN20173.1"/>
    </source>
</evidence>
<dbReference type="FunFam" id="3.30.160.60:FF:000557">
    <property type="entry name" value="zinc finger and SCAN domain-containing protein 29"/>
    <property type="match status" value="1"/>
</dbReference>
<evidence type="ECO:0000256" key="6">
    <source>
        <dbReference type="SAM" id="MobiDB-lite"/>
    </source>
</evidence>
<feature type="domain" description="C2H2-type" evidence="7">
    <location>
        <begin position="820"/>
        <end position="849"/>
    </location>
</feature>
<accession>A0A1X7R399</accession>
<evidence type="ECO:0000256" key="4">
    <source>
        <dbReference type="ARBA" id="ARBA00022833"/>
    </source>
</evidence>